<gene>
    <name evidence="3" type="ORF">BSL78_28668</name>
</gene>
<feature type="domain" description="C2H2-type" evidence="2">
    <location>
        <begin position="111"/>
        <end position="139"/>
    </location>
</feature>
<sequence>VIWKYLYSTLSSGDIGTLYSARNFLRAYDVSKEPFKNVNAANELLDKYTDMLIVTAALEFFGMENLECEPVKHKFYFLKMDPKSFITETIDEFLDMFVIHNGPELANPVMLSCHHCSRSYKTTQGLKNHIRSKHSDQQTETPTTTQDQDAVFNYSCGALSLCLIARDFSDARKHGDGERIIRLYKFLMLYFKLAGKTKYAYYSLHLLAQTHCLLSPRLSHQLIWNRFVNISGAVNSNIEMDREMEFHNRVFKDECRGFRGKVTVSSVHRVGRAAQSIEEIWKITDKEGGVKSTSGKHTRKDTKNDVLALIEHVHREKNSRSSRNELILLTLISQRIH</sequence>
<dbReference type="SUPFAM" id="SSF57667">
    <property type="entry name" value="beta-beta-alpha zinc fingers"/>
    <property type="match status" value="1"/>
</dbReference>
<evidence type="ECO:0000259" key="2">
    <source>
        <dbReference type="PROSITE" id="PS50157"/>
    </source>
</evidence>
<feature type="non-terminal residue" evidence="3">
    <location>
        <position position="1"/>
    </location>
</feature>
<accession>A0A2G8JFK4</accession>
<keyword evidence="1" id="KW-0862">Zinc</keyword>
<evidence type="ECO:0000313" key="3">
    <source>
        <dbReference type="EMBL" id="PIK34508.1"/>
    </source>
</evidence>
<keyword evidence="1" id="KW-0479">Metal-binding</keyword>
<dbReference type="PROSITE" id="PS50157">
    <property type="entry name" value="ZINC_FINGER_C2H2_2"/>
    <property type="match status" value="1"/>
</dbReference>
<dbReference type="EMBL" id="MRZV01002154">
    <property type="protein sequence ID" value="PIK34508.1"/>
    <property type="molecule type" value="Genomic_DNA"/>
</dbReference>
<evidence type="ECO:0000313" key="4">
    <source>
        <dbReference type="Proteomes" id="UP000230750"/>
    </source>
</evidence>
<dbReference type="InterPro" id="IPR036236">
    <property type="entry name" value="Znf_C2H2_sf"/>
</dbReference>
<evidence type="ECO:0000256" key="1">
    <source>
        <dbReference type="PROSITE-ProRule" id="PRU00042"/>
    </source>
</evidence>
<proteinExistence type="predicted"/>
<dbReference type="AlphaFoldDB" id="A0A2G8JFK4"/>
<dbReference type="GO" id="GO:0008270">
    <property type="term" value="F:zinc ion binding"/>
    <property type="evidence" value="ECO:0007669"/>
    <property type="project" value="UniProtKB-KW"/>
</dbReference>
<dbReference type="InterPro" id="IPR013087">
    <property type="entry name" value="Znf_C2H2_type"/>
</dbReference>
<comment type="caution">
    <text evidence="3">The sequence shown here is derived from an EMBL/GenBank/DDBJ whole genome shotgun (WGS) entry which is preliminary data.</text>
</comment>
<reference evidence="3 4" key="1">
    <citation type="journal article" date="2017" name="PLoS Biol.">
        <title>The sea cucumber genome provides insights into morphological evolution and visceral regeneration.</title>
        <authorList>
            <person name="Zhang X."/>
            <person name="Sun L."/>
            <person name="Yuan J."/>
            <person name="Sun Y."/>
            <person name="Gao Y."/>
            <person name="Zhang L."/>
            <person name="Li S."/>
            <person name="Dai H."/>
            <person name="Hamel J.F."/>
            <person name="Liu C."/>
            <person name="Yu Y."/>
            <person name="Liu S."/>
            <person name="Lin W."/>
            <person name="Guo K."/>
            <person name="Jin S."/>
            <person name="Xu P."/>
            <person name="Storey K.B."/>
            <person name="Huan P."/>
            <person name="Zhang T."/>
            <person name="Zhou Y."/>
            <person name="Zhang J."/>
            <person name="Lin C."/>
            <person name="Li X."/>
            <person name="Xing L."/>
            <person name="Huo D."/>
            <person name="Sun M."/>
            <person name="Wang L."/>
            <person name="Mercier A."/>
            <person name="Li F."/>
            <person name="Yang H."/>
            <person name="Xiang J."/>
        </authorList>
    </citation>
    <scope>NUCLEOTIDE SEQUENCE [LARGE SCALE GENOMIC DNA]</scope>
    <source>
        <strain evidence="3">Shaxun</strain>
        <tissue evidence="3">Muscle</tissue>
    </source>
</reference>
<dbReference type="Pfam" id="PF20231">
    <property type="entry name" value="DUF6589"/>
    <property type="match status" value="1"/>
</dbReference>
<dbReference type="InterPro" id="IPR046496">
    <property type="entry name" value="DUF6589"/>
</dbReference>
<protein>
    <recommendedName>
        <fullName evidence="2">C2H2-type domain-containing protein</fullName>
    </recommendedName>
</protein>
<keyword evidence="1" id="KW-0863">Zinc-finger</keyword>
<dbReference type="PROSITE" id="PS00028">
    <property type="entry name" value="ZINC_FINGER_C2H2_1"/>
    <property type="match status" value="1"/>
</dbReference>
<dbReference type="Proteomes" id="UP000230750">
    <property type="component" value="Unassembled WGS sequence"/>
</dbReference>
<name>A0A2G8JFK4_STIJA</name>
<organism evidence="3 4">
    <name type="scientific">Stichopus japonicus</name>
    <name type="common">Sea cucumber</name>
    <dbReference type="NCBI Taxonomy" id="307972"/>
    <lineage>
        <taxon>Eukaryota</taxon>
        <taxon>Metazoa</taxon>
        <taxon>Echinodermata</taxon>
        <taxon>Eleutherozoa</taxon>
        <taxon>Echinozoa</taxon>
        <taxon>Holothuroidea</taxon>
        <taxon>Aspidochirotacea</taxon>
        <taxon>Aspidochirotida</taxon>
        <taxon>Stichopodidae</taxon>
        <taxon>Apostichopus</taxon>
    </lineage>
</organism>
<keyword evidence="4" id="KW-1185">Reference proteome</keyword>
<dbReference type="OrthoDB" id="5952546at2759"/>